<protein>
    <submittedName>
        <fullName evidence="1">Uncharacterized protein</fullName>
    </submittedName>
</protein>
<proteinExistence type="predicted"/>
<evidence type="ECO:0000313" key="2">
    <source>
        <dbReference type="Proteomes" id="UP001163321"/>
    </source>
</evidence>
<evidence type="ECO:0000313" key="1">
    <source>
        <dbReference type="EMBL" id="KAI9907076.1"/>
    </source>
</evidence>
<sequence>MEELHCSVPTFGFDLDRTRVVLQFFKEHENLQGPMSNPVFPIFISSSEIYTMKVPRKRRIYDVLHVLEGMEITAQYILVKAADMIDTYTHIGIGVIKRARCDEARRSKSGYFLYYGKAASVQHLAEIKNLSAKTMVEFRQSRYPKWTSVVEEDSAIVKVFENQAVVEKWPCLVTTTVCFLGLLFQQDYQAGMSLPAVSSRLIEAKKYIGGLKPSSPWIETPYNDVHRRVYDVTSILVSCNMINTSFGSSCDPSDNYFPRKYARFNYNIFTDPTVLFATRELGSQWRIGPTCESNSGVMGVKSPGVKNSVPRYTNNPLISTPLASWKRTNAGTALKIPPIFPSLVGGMSDASKSETANQGSFKYDEATKIALQCGIEPWKCRPDGPSEPHVQDLFSPLSKEMIKCDEWFDESLNQLGIHDTDKFEWDLNWQVKDACSEDWGIHASAATTAIPRSNGIGAYQF</sequence>
<organism evidence="1 2">
    <name type="scientific">Peronosclerospora sorghi</name>
    <dbReference type="NCBI Taxonomy" id="230839"/>
    <lineage>
        <taxon>Eukaryota</taxon>
        <taxon>Sar</taxon>
        <taxon>Stramenopiles</taxon>
        <taxon>Oomycota</taxon>
        <taxon>Peronosporomycetes</taxon>
        <taxon>Peronosporales</taxon>
        <taxon>Peronosporaceae</taxon>
        <taxon>Peronosclerospora</taxon>
    </lineage>
</organism>
<dbReference type="EMBL" id="CM047587">
    <property type="protein sequence ID" value="KAI9907076.1"/>
    <property type="molecule type" value="Genomic_DNA"/>
</dbReference>
<gene>
    <name evidence="1" type="ORF">PsorP6_004325</name>
</gene>
<name>A0ACC0VLW6_9STRA</name>
<reference evidence="1 2" key="1">
    <citation type="journal article" date="2022" name="bioRxiv">
        <title>The genome of the oomycete Peronosclerospora sorghi, a cosmopolitan pathogen of maize and sorghum, is inflated with dispersed pseudogenes.</title>
        <authorList>
            <person name="Fletcher K."/>
            <person name="Martin F."/>
            <person name="Isakeit T."/>
            <person name="Cavanaugh K."/>
            <person name="Magill C."/>
            <person name="Michelmore R."/>
        </authorList>
    </citation>
    <scope>NUCLEOTIDE SEQUENCE [LARGE SCALE GENOMIC DNA]</scope>
    <source>
        <strain evidence="1">P6</strain>
    </source>
</reference>
<keyword evidence="2" id="KW-1185">Reference proteome</keyword>
<dbReference type="Proteomes" id="UP001163321">
    <property type="component" value="Chromosome 8"/>
</dbReference>
<accession>A0ACC0VLW6</accession>
<comment type="caution">
    <text evidence="1">The sequence shown here is derived from an EMBL/GenBank/DDBJ whole genome shotgun (WGS) entry which is preliminary data.</text>
</comment>